<sequence>MARPIHQPSSSPLAAIFIAVVVVAAVVDRIEAASCPSTYLVKITDCLSYLTGGQPTSTCCNSMKSLYSSSTASSSVKATMCGCISYVGAVYSRVNWAFVANLLETCGVAPTGSCP</sequence>
<dbReference type="InterPro" id="IPR016140">
    <property type="entry name" value="Bifunc_inhib/LTP/seed_store"/>
</dbReference>
<dbReference type="Proteomes" id="UP000015453">
    <property type="component" value="Unassembled WGS sequence"/>
</dbReference>
<gene>
    <name evidence="6" type="ORF">M569_10425</name>
</gene>
<evidence type="ECO:0000256" key="1">
    <source>
        <dbReference type="ARBA" id="ARBA00009748"/>
    </source>
</evidence>
<accession>S8CI84</accession>
<protein>
    <recommendedName>
        <fullName evidence="5">Bifunctional inhibitor/plant lipid transfer protein/seed storage helical domain-containing protein</fullName>
    </recommendedName>
</protein>
<dbReference type="Gene3D" id="1.10.110.10">
    <property type="entry name" value="Plant lipid-transfer and hydrophobic proteins"/>
    <property type="match status" value="1"/>
</dbReference>
<dbReference type="InterPro" id="IPR000528">
    <property type="entry name" value="Plant_nsLTP"/>
</dbReference>
<reference evidence="6 7" key="1">
    <citation type="journal article" date="2013" name="BMC Genomics">
        <title>The miniature genome of a carnivorous plant Genlisea aurea contains a low number of genes and short non-coding sequences.</title>
        <authorList>
            <person name="Leushkin E.V."/>
            <person name="Sutormin R.A."/>
            <person name="Nabieva E.R."/>
            <person name="Penin A.A."/>
            <person name="Kondrashov A.S."/>
            <person name="Logacheva M.D."/>
        </authorList>
    </citation>
    <scope>NUCLEOTIDE SEQUENCE [LARGE SCALE GENOMIC DNA]</scope>
</reference>
<dbReference type="GO" id="GO:0008289">
    <property type="term" value="F:lipid binding"/>
    <property type="evidence" value="ECO:0007669"/>
    <property type="project" value="UniProtKB-KW"/>
</dbReference>
<comment type="caution">
    <text evidence="6">The sequence shown here is derived from an EMBL/GenBank/DDBJ whole genome shotgun (WGS) entry which is preliminary data.</text>
</comment>
<dbReference type="GO" id="GO:0006869">
    <property type="term" value="P:lipid transport"/>
    <property type="evidence" value="ECO:0007669"/>
    <property type="project" value="InterPro"/>
</dbReference>
<comment type="similarity">
    <text evidence="1">Belongs to the plant LTP family.</text>
</comment>
<keyword evidence="3" id="KW-0446">Lipid-binding</keyword>
<name>S8CI84_9LAMI</name>
<dbReference type="SUPFAM" id="SSF47699">
    <property type="entry name" value="Bifunctional inhibitor/lipid-transfer protein/seed storage 2S albumin"/>
    <property type="match status" value="1"/>
</dbReference>
<keyword evidence="7" id="KW-1185">Reference proteome</keyword>
<dbReference type="InterPro" id="IPR036312">
    <property type="entry name" value="Bifun_inhib/LTP/seed_sf"/>
</dbReference>
<evidence type="ECO:0000256" key="2">
    <source>
        <dbReference type="ARBA" id="ARBA00022448"/>
    </source>
</evidence>
<dbReference type="PANTHER" id="PTHR33076">
    <property type="entry name" value="NON-SPECIFIC LIPID-TRANSFER PROTEIN 2-RELATED"/>
    <property type="match status" value="1"/>
</dbReference>
<organism evidence="6 7">
    <name type="scientific">Genlisea aurea</name>
    <dbReference type="NCBI Taxonomy" id="192259"/>
    <lineage>
        <taxon>Eukaryota</taxon>
        <taxon>Viridiplantae</taxon>
        <taxon>Streptophyta</taxon>
        <taxon>Embryophyta</taxon>
        <taxon>Tracheophyta</taxon>
        <taxon>Spermatophyta</taxon>
        <taxon>Magnoliopsida</taxon>
        <taxon>eudicotyledons</taxon>
        <taxon>Gunneridae</taxon>
        <taxon>Pentapetalae</taxon>
        <taxon>asterids</taxon>
        <taxon>lamiids</taxon>
        <taxon>Lamiales</taxon>
        <taxon>Lentibulariaceae</taxon>
        <taxon>Genlisea</taxon>
    </lineage>
</organism>
<proteinExistence type="inferred from homology"/>
<feature type="chain" id="PRO_5004561931" description="Bifunctional inhibitor/plant lipid transfer protein/seed storage helical domain-containing protein" evidence="4">
    <location>
        <begin position="33"/>
        <end position="115"/>
    </location>
</feature>
<dbReference type="AlphaFoldDB" id="S8CI84"/>
<evidence type="ECO:0000256" key="3">
    <source>
        <dbReference type="ARBA" id="ARBA00023121"/>
    </source>
</evidence>
<keyword evidence="4" id="KW-0732">Signal</keyword>
<feature type="signal peptide" evidence="4">
    <location>
        <begin position="1"/>
        <end position="32"/>
    </location>
</feature>
<dbReference type="Pfam" id="PF00234">
    <property type="entry name" value="Tryp_alpha_amyl"/>
    <property type="match status" value="1"/>
</dbReference>
<evidence type="ECO:0000256" key="4">
    <source>
        <dbReference type="SAM" id="SignalP"/>
    </source>
</evidence>
<evidence type="ECO:0000313" key="7">
    <source>
        <dbReference type="Proteomes" id="UP000015453"/>
    </source>
</evidence>
<feature type="domain" description="Bifunctional inhibitor/plant lipid transfer protein/seed storage helical" evidence="5">
    <location>
        <begin position="39"/>
        <end position="111"/>
    </location>
</feature>
<evidence type="ECO:0000259" key="5">
    <source>
        <dbReference type="Pfam" id="PF00234"/>
    </source>
</evidence>
<dbReference type="EMBL" id="AUSU01004884">
    <property type="protein sequence ID" value="EPS64356.1"/>
    <property type="molecule type" value="Genomic_DNA"/>
</dbReference>
<keyword evidence="2" id="KW-0813">Transport</keyword>
<evidence type="ECO:0000313" key="6">
    <source>
        <dbReference type="EMBL" id="EPS64356.1"/>
    </source>
</evidence>